<dbReference type="Proteomes" id="UP001597368">
    <property type="component" value="Unassembled WGS sequence"/>
</dbReference>
<feature type="non-terminal residue" evidence="1">
    <location>
        <position position="145"/>
    </location>
</feature>
<organism evidence="1 2">
    <name type="scientific">Nonomuraea mangrovi</name>
    <dbReference type="NCBI Taxonomy" id="2316207"/>
    <lineage>
        <taxon>Bacteria</taxon>
        <taxon>Bacillati</taxon>
        <taxon>Actinomycetota</taxon>
        <taxon>Actinomycetes</taxon>
        <taxon>Streptosporangiales</taxon>
        <taxon>Streptosporangiaceae</taxon>
        <taxon>Nonomuraea</taxon>
    </lineage>
</organism>
<accession>A0ABW4T180</accession>
<dbReference type="RefSeq" id="WP_379575834.1">
    <property type="nucleotide sequence ID" value="NZ_JBHUFV010000046.1"/>
</dbReference>
<evidence type="ECO:0000313" key="1">
    <source>
        <dbReference type="EMBL" id="MFD1935718.1"/>
    </source>
</evidence>
<evidence type="ECO:0000313" key="2">
    <source>
        <dbReference type="Proteomes" id="UP001597368"/>
    </source>
</evidence>
<dbReference type="EMBL" id="JBHUFV010000046">
    <property type="protein sequence ID" value="MFD1935718.1"/>
    <property type="molecule type" value="Genomic_DNA"/>
</dbReference>
<comment type="caution">
    <text evidence="1">The sequence shown here is derived from an EMBL/GenBank/DDBJ whole genome shotgun (WGS) entry which is preliminary data.</text>
</comment>
<protein>
    <submittedName>
        <fullName evidence="1">Uncharacterized protein</fullName>
    </submittedName>
</protein>
<sequence length="145" mass="15980">MPSSPIPAEYAELARRLRAAEDRLFPLAMIDADRYQRALQMVGALARRLARAGDYPALAAAEGEMRGWLDDVGVSLDGLDPQLVIEAAMSQRFRELLTSYREQAVDRARAAGQEWAVVEDPDDAAWRGGSARWVDVHVPTGTVMV</sequence>
<gene>
    <name evidence="1" type="ORF">ACFSKW_30030</name>
</gene>
<proteinExistence type="predicted"/>
<name>A0ABW4T180_9ACTN</name>
<reference evidence="2" key="1">
    <citation type="journal article" date="2019" name="Int. J. Syst. Evol. Microbiol.">
        <title>The Global Catalogue of Microorganisms (GCM) 10K type strain sequencing project: providing services to taxonomists for standard genome sequencing and annotation.</title>
        <authorList>
            <consortium name="The Broad Institute Genomics Platform"/>
            <consortium name="The Broad Institute Genome Sequencing Center for Infectious Disease"/>
            <person name="Wu L."/>
            <person name="Ma J."/>
        </authorList>
    </citation>
    <scope>NUCLEOTIDE SEQUENCE [LARGE SCALE GENOMIC DNA]</scope>
    <source>
        <strain evidence="2">ICMP 6774ER</strain>
    </source>
</reference>
<keyword evidence="2" id="KW-1185">Reference proteome</keyword>